<evidence type="ECO:0000313" key="1">
    <source>
        <dbReference type="EMBL" id="KAK8886968.1"/>
    </source>
</evidence>
<accession>A0ABR2K828</accession>
<evidence type="ECO:0008006" key="3">
    <source>
        <dbReference type="Google" id="ProtNLM"/>
    </source>
</evidence>
<keyword evidence="2" id="KW-1185">Reference proteome</keyword>
<sequence>MNFYYKLENKSYEEQTSAQSKNDVSRNSSEIPIDLEQNIINLRNSILNSFSNNNQEQFYFCINELNQVLTEESNSIYELKIIDLIWNPILCKCLLESLHFCLNLKEGTKIPPECISNTLFLFAKLLKTQHILDSNFISLLTEDTFKILSISKNYINIIEESLHVLLKTCQFFRELPAPYDLQLLFTFFKDVYNKSELCEIYVSRFLKKIIMFFVFSRRKICDLFYFILKNPKSQKSIKHIMISLKLLLRCDIRYLEIIFQSKILHCFRQYYEKNKKMICTECPCFLIPFFDFMDIVVYYGEYFTVFKIFKILEISFFKELYRNKSDPQIQYYILYIFITHLKKLYYTDEKIREREIKEILDLFKIVVLSEFDNNDFFTKKLTIKFSYILLKNNKENTSIILLKKRKIFFDKFSYFVFNSNDDKTLKYYLKMLDLVFDYDTKTSMPPDSAFIQYFYRYKLDDQINDLINDNMLEEQNNDMAKYLINQITETKKQYDNNPKQNNINEILIPE</sequence>
<dbReference type="Proteomes" id="UP001470230">
    <property type="component" value="Unassembled WGS sequence"/>
</dbReference>
<protein>
    <recommendedName>
        <fullName evidence="3">FPL domain-containing protein</fullName>
    </recommendedName>
</protein>
<evidence type="ECO:0000313" key="2">
    <source>
        <dbReference type="Proteomes" id="UP001470230"/>
    </source>
</evidence>
<organism evidence="1 2">
    <name type="scientific">Tritrichomonas musculus</name>
    <dbReference type="NCBI Taxonomy" id="1915356"/>
    <lineage>
        <taxon>Eukaryota</taxon>
        <taxon>Metamonada</taxon>
        <taxon>Parabasalia</taxon>
        <taxon>Tritrichomonadida</taxon>
        <taxon>Tritrichomonadidae</taxon>
        <taxon>Tritrichomonas</taxon>
    </lineage>
</organism>
<name>A0ABR2K828_9EUKA</name>
<reference evidence="1 2" key="1">
    <citation type="submission" date="2024-04" db="EMBL/GenBank/DDBJ databases">
        <title>Tritrichomonas musculus Genome.</title>
        <authorList>
            <person name="Alves-Ferreira E."/>
            <person name="Grigg M."/>
            <person name="Lorenzi H."/>
            <person name="Galac M."/>
        </authorList>
    </citation>
    <scope>NUCLEOTIDE SEQUENCE [LARGE SCALE GENOMIC DNA]</scope>
    <source>
        <strain evidence="1 2">EAF2021</strain>
    </source>
</reference>
<proteinExistence type="predicted"/>
<dbReference type="EMBL" id="JAPFFF010000006">
    <property type="protein sequence ID" value="KAK8886968.1"/>
    <property type="molecule type" value="Genomic_DNA"/>
</dbReference>
<comment type="caution">
    <text evidence="1">The sequence shown here is derived from an EMBL/GenBank/DDBJ whole genome shotgun (WGS) entry which is preliminary data.</text>
</comment>
<gene>
    <name evidence="1" type="ORF">M9Y10_038003</name>
</gene>